<evidence type="ECO:0000256" key="12">
    <source>
        <dbReference type="ARBA" id="ARBA00032443"/>
    </source>
</evidence>
<dbReference type="SMART" id="SM00103">
    <property type="entry name" value="ALBUMIN"/>
    <property type="match status" value="2"/>
</dbReference>
<dbReference type="PROSITE" id="PS51438">
    <property type="entry name" value="ALBUMIN_2"/>
    <property type="match status" value="2"/>
</dbReference>
<keyword evidence="5" id="KW-0964">Secreted</keyword>
<name>A0A8C4TUE3_FALTI</name>
<dbReference type="InterPro" id="IPR020858">
    <property type="entry name" value="Serum_albumin-like"/>
</dbReference>
<dbReference type="InterPro" id="IPR015247">
    <property type="entry name" value="VitD-bind_III"/>
</dbReference>
<feature type="domain" description="Albumin" evidence="15">
    <location>
        <begin position="226"/>
        <end position="412"/>
    </location>
</feature>
<evidence type="ECO:0000313" key="16">
    <source>
        <dbReference type="Ensembl" id="ENSFTIP00000003733.1"/>
    </source>
</evidence>
<dbReference type="PRINTS" id="PR00802">
    <property type="entry name" value="SERUMALBUMIN"/>
</dbReference>
<dbReference type="PANTHER" id="PTHR11385">
    <property type="entry name" value="SERUM ALBUMIN-RELATED"/>
    <property type="match status" value="1"/>
</dbReference>
<comment type="subcellular location">
    <subcellularLocation>
        <location evidence="2">Secreted</location>
    </subcellularLocation>
</comment>
<keyword evidence="6 14" id="KW-0732">Signal</keyword>
<keyword evidence="8" id="KW-0848">Vitamin D</keyword>
<dbReference type="GO" id="GO:0003779">
    <property type="term" value="F:actin binding"/>
    <property type="evidence" value="ECO:0007669"/>
    <property type="project" value="UniProtKB-KW"/>
</dbReference>
<evidence type="ECO:0000256" key="8">
    <source>
        <dbReference type="ARBA" id="ARBA00022897"/>
    </source>
</evidence>
<dbReference type="SUPFAM" id="SSF48552">
    <property type="entry name" value="Serum albumin-like"/>
    <property type="match status" value="3"/>
</dbReference>
<dbReference type="GO" id="GO:0090482">
    <property type="term" value="F:vitamin transmembrane transporter activity"/>
    <property type="evidence" value="ECO:0007669"/>
    <property type="project" value="InterPro"/>
</dbReference>
<proteinExistence type="predicted"/>
<dbReference type="InterPro" id="IPR014760">
    <property type="entry name" value="Serum_albumin_N"/>
</dbReference>
<dbReference type="Pfam" id="PF09164">
    <property type="entry name" value="VitD-bind_III"/>
    <property type="match status" value="1"/>
</dbReference>
<keyword evidence="10" id="KW-0009">Actin-binding</keyword>
<evidence type="ECO:0000256" key="7">
    <source>
        <dbReference type="ARBA" id="ARBA00022737"/>
    </source>
</evidence>
<feature type="signal peptide" evidence="14">
    <location>
        <begin position="1"/>
        <end position="33"/>
    </location>
</feature>
<evidence type="ECO:0000313" key="17">
    <source>
        <dbReference type="Proteomes" id="UP000694562"/>
    </source>
</evidence>
<dbReference type="GO" id="GO:0005499">
    <property type="term" value="F:vitamin D binding"/>
    <property type="evidence" value="ECO:0007669"/>
    <property type="project" value="UniProtKB-KW"/>
</dbReference>
<organism evidence="16 17">
    <name type="scientific">Falco tinnunculus</name>
    <name type="common">Common kestrel</name>
    <dbReference type="NCBI Taxonomy" id="100819"/>
    <lineage>
        <taxon>Eukaryota</taxon>
        <taxon>Metazoa</taxon>
        <taxon>Chordata</taxon>
        <taxon>Craniata</taxon>
        <taxon>Vertebrata</taxon>
        <taxon>Euteleostomi</taxon>
        <taxon>Archelosauria</taxon>
        <taxon>Archosauria</taxon>
        <taxon>Dinosauria</taxon>
        <taxon>Saurischia</taxon>
        <taxon>Theropoda</taxon>
        <taxon>Coelurosauria</taxon>
        <taxon>Aves</taxon>
        <taxon>Neognathae</taxon>
        <taxon>Neoaves</taxon>
        <taxon>Telluraves</taxon>
        <taxon>Australaves</taxon>
        <taxon>Falconiformes</taxon>
        <taxon>Falconidae</taxon>
        <taxon>Falco</taxon>
    </lineage>
</organism>
<dbReference type="Ensembl" id="ENSFTIT00000003895.1">
    <property type="protein sequence ID" value="ENSFTIP00000003733.1"/>
    <property type="gene ID" value="ENSFTIG00000002573.1"/>
</dbReference>
<reference evidence="16" key="1">
    <citation type="submission" date="2025-08" db="UniProtKB">
        <authorList>
            <consortium name="Ensembl"/>
        </authorList>
    </citation>
    <scope>IDENTIFICATION</scope>
</reference>
<keyword evidence="17" id="KW-1185">Reference proteome</keyword>
<evidence type="ECO:0000256" key="1">
    <source>
        <dbReference type="ARBA" id="ARBA00002354"/>
    </source>
</evidence>
<keyword evidence="4" id="KW-0813">Transport</keyword>
<accession>A0A8C4TUE3</accession>
<dbReference type="PANTHER" id="PTHR11385:SF11">
    <property type="entry name" value="VITAMIN D-BINDING PROTEIN"/>
    <property type="match status" value="1"/>
</dbReference>
<dbReference type="Proteomes" id="UP000694562">
    <property type="component" value="Unplaced"/>
</dbReference>
<dbReference type="PRINTS" id="PR00804">
    <property type="entry name" value="VITAMNDBNDNG"/>
</dbReference>
<dbReference type="OrthoDB" id="9874779at2759"/>
<evidence type="ECO:0000256" key="3">
    <source>
        <dbReference type="ARBA" id="ARBA00020134"/>
    </source>
</evidence>
<feature type="domain" description="Albumin" evidence="15">
    <location>
        <begin position="33"/>
        <end position="225"/>
    </location>
</feature>
<dbReference type="GO" id="GO:0005737">
    <property type="term" value="C:cytoplasm"/>
    <property type="evidence" value="ECO:0007669"/>
    <property type="project" value="TreeGrafter"/>
</dbReference>
<evidence type="ECO:0000259" key="15">
    <source>
        <dbReference type="PROSITE" id="PS51438"/>
    </source>
</evidence>
<keyword evidence="9" id="KW-1015">Disulfide bond</keyword>
<evidence type="ECO:0000256" key="4">
    <source>
        <dbReference type="ARBA" id="ARBA00022448"/>
    </source>
</evidence>
<keyword evidence="7" id="KW-0677">Repeat</keyword>
<comment type="function">
    <text evidence="1">Involved in vitamin D transport and storage, scavenging of extracellular G-actin, enhancement of the chemotactic activity of C5 alpha for neutrophils in inflammation and macrophage activation.</text>
</comment>
<sequence>MGFPALLFGWRRETGSNMRAALSLMLLLAAVHAEHRGKAYVRDKVCQEFKALGKEDFRTLTIIANSRKFSNATFEEISHLVHEIVSLAETCCTEGADPSCYDDGSSALSAKSCSADSPFPSHPGTAGCCAHEGLEQKLCLAALRHPPQDLPRYLQPSNEEICQAFKKDPKDFADRFLHDYASSYSQAPLPVLLGSTKSFLSMVSTCCISQAPTACFLKEKLERKTISLLTLMSNRVCSRFTAYGKDKLTFSYLTSLAQKRPSASFEDIFPLAEDAAEVFSQCCDSVAEDCMQKKLSEHTAKVCSMLSAQDARFANCCKGKNLMQNYFCILALPPAPAHKVPDTQKPSNEQLCSEDGPRHVKRYLFELVQEYPSIPDAFFGKIYDASKKVRGECCSAKDSAACLDSKRQQMGEELPPFLEKANQLCGQYNKLNFLDFKKRLRESLTQTMPEASPELLGQLVEQQADFASTCCPPNSPPLYCASKVTPRPPHPPHAMLAVSLHAWGCPSAFPPFAGELGAGSSMQGGLLPAGLCTLRLLPVWHPVWVKKG</sequence>
<evidence type="ECO:0000256" key="14">
    <source>
        <dbReference type="SAM" id="SignalP"/>
    </source>
</evidence>
<dbReference type="InterPro" id="IPR000264">
    <property type="entry name" value="ALB/AFP/VDB"/>
</dbReference>
<evidence type="ECO:0000256" key="10">
    <source>
        <dbReference type="ARBA" id="ARBA00023203"/>
    </source>
</evidence>
<comment type="subunit">
    <text evidence="13">Associates with membrane-bound immunoglobulin on the surface of B-lymphocytes and with IgG Fc receptor on the membranes of T-lymphocytes. Interacts with LRP2; the interaction is required for renal uptake of GC in complex with 25-hydroxyvitamin D3.</text>
</comment>
<dbReference type="Pfam" id="PF00273">
    <property type="entry name" value="Serum_albumin"/>
    <property type="match status" value="2"/>
</dbReference>
<dbReference type="AlphaFoldDB" id="A0A8C4TUE3"/>
<evidence type="ECO:0000256" key="6">
    <source>
        <dbReference type="ARBA" id="ARBA00022729"/>
    </source>
</evidence>
<feature type="chain" id="PRO_5034132719" description="Vitamin D-binding protein" evidence="14">
    <location>
        <begin position="34"/>
        <end position="548"/>
    </location>
</feature>
<dbReference type="Gene3D" id="1.10.246.10">
    <property type="match status" value="5"/>
</dbReference>
<evidence type="ECO:0000256" key="13">
    <source>
        <dbReference type="ARBA" id="ARBA00046813"/>
    </source>
</evidence>
<evidence type="ECO:0000256" key="9">
    <source>
        <dbReference type="ARBA" id="ARBA00023157"/>
    </source>
</evidence>
<evidence type="ECO:0000256" key="5">
    <source>
        <dbReference type="ARBA" id="ARBA00022525"/>
    </source>
</evidence>
<protein>
    <recommendedName>
        <fullName evidence="3">Vitamin D-binding protein</fullName>
    </recommendedName>
    <alternativeName>
        <fullName evidence="11">Gc-globulin</fullName>
    </alternativeName>
    <alternativeName>
        <fullName evidence="12">Group-specific component</fullName>
    </alternativeName>
</protein>
<dbReference type="InterPro" id="IPR000213">
    <property type="entry name" value="VitD-bd"/>
</dbReference>
<evidence type="ECO:0000256" key="2">
    <source>
        <dbReference type="ARBA" id="ARBA00004613"/>
    </source>
</evidence>
<reference evidence="16" key="2">
    <citation type="submission" date="2025-09" db="UniProtKB">
        <authorList>
            <consortium name="Ensembl"/>
        </authorList>
    </citation>
    <scope>IDENTIFICATION</scope>
</reference>
<evidence type="ECO:0000256" key="11">
    <source>
        <dbReference type="ARBA" id="ARBA00029834"/>
    </source>
</evidence>
<dbReference type="GO" id="GO:0072562">
    <property type="term" value="C:blood microparticle"/>
    <property type="evidence" value="ECO:0007669"/>
    <property type="project" value="TreeGrafter"/>
</dbReference>
<dbReference type="CDD" id="cd00015">
    <property type="entry name" value="ALBUMIN"/>
    <property type="match status" value="1"/>
</dbReference>
<dbReference type="OMA" id="STCCISP"/>